<dbReference type="Proteomes" id="UP000034164">
    <property type="component" value="Unassembled WGS sequence"/>
</dbReference>
<sequence>MATTASPETFHAISTVAVKPEHAELLKYWDELSQVVRSREPDCLTFRSRAAYDAHVASSHVAESFGKWMHLLDGEFSFQRSENGTVGGWQESA</sequence>
<dbReference type="EMBL" id="LCZI01001044">
    <property type="protein sequence ID" value="KKZ62755.1"/>
    <property type="molecule type" value="Genomic_DNA"/>
</dbReference>
<accession>A0A0G2HY72</accession>
<dbReference type="VEuPathDB" id="FungiDB:EMCG_02865"/>
<protein>
    <submittedName>
        <fullName evidence="1">Uncharacterized protein</fullName>
    </submittedName>
</protein>
<reference evidence="2" key="1">
    <citation type="journal article" date="2015" name="PLoS Genet.">
        <title>The dynamic genome and transcriptome of the human fungal pathogen Blastomyces and close relative Emmonsia.</title>
        <authorList>
            <person name="Munoz J.F."/>
            <person name="Gauthier G.M."/>
            <person name="Desjardins C.A."/>
            <person name="Gallo J.E."/>
            <person name="Holder J."/>
            <person name="Sullivan T.D."/>
            <person name="Marty A.J."/>
            <person name="Carmen J.C."/>
            <person name="Chen Z."/>
            <person name="Ding L."/>
            <person name="Gujja S."/>
            <person name="Magrini V."/>
            <person name="Misas E."/>
            <person name="Mitreva M."/>
            <person name="Priest M."/>
            <person name="Saif S."/>
            <person name="Whiston E.A."/>
            <person name="Young S."/>
            <person name="Zeng Q."/>
            <person name="Goldman W.E."/>
            <person name="Mardis E.R."/>
            <person name="Taylor J.W."/>
            <person name="McEwen J.G."/>
            <person name="Clay O.K."/>
            <person name="Klein B.S."/>
            <person name="Cuomo C.A."/>
        </authorList>
    </citation>
    <scope>NUCLEOTIDE SEQUENCE [LARGE SCALE GENOMIC DNA]</scope>
    <source>
        <strain evidence="2">UAMH 3008</strain>
    </source>
</reference>
<name>A0A0G2HY72_9EURO</name>
<dbReference type="OrthoDB" id="5183915at2759"/>
<proteinExistence type="predicted"/>
<dbReference type="InterPro" id="IPR011008">
    <property type="entry name" value="Dimeric_a/b-barrel"/>
</dbReference>
<evidence type="ECO:0000313" key="1">
    <source>
        <dbReference type="EMBL" id="KKZ62755.1"/>
    </source>
</evidence>
<evidence type="ECO:0000313" key="2">
    <source>
        <dbReference type="Proteomes" id="UP000034164"/>
    </source>
</evidence>
<gene>
    <name evidence="1" type="ORF">EMCG_02865</name>
</gene>
<organism evidence="1 2">
    <name type="scientific">[Emmonsia] crescens</name>
    <dbReference type="NCBI Taxonomy" id="73230"/>
    <lineage>
        <taxon>Eukaryota</taxon>
        <taxon>Fungi</taxon>
        <taxon>Dikarya</taxon>
        <taxon>Ascomycota</taxon>
        <taxon>Pezizomycotina</taxon>
        <taxon>Eurotiomycetes</taxon>
        <taxon>Eurotiomycetidae</taxon>
        <taxon>Onygenales</taxon>
        <taxon>Ajellomycetaceae</taxon>
        <taxon>Emergomyces</taxon>
    </lineage>
</organism>
<dbReference type="SUPFAM" id="SSF54909">
    <property type="entry name" value="Dimeric alpha+beta barrel"/>
    <property type="match status" value="1"/>
</dbReference>
<comment type="caution">
    <text evidence="1">The sequence shown here is derived from an EMBL/GenBank/DDBJ whole genome shotgun (WGS) entry which is preliminary data.</text>
</comment>
<dbReference type="AlphaFoldDB" id="A0A0G2HY72"/>